<evidence type="ECO:0000313" key="6">
    <source>
        <dbReference type="EMBL" id="AHD03110.1"/>
    </source>
</evidence>
<dbReference type="PANTHER" id="PTHR20881">
    <property type="entry name" value="3-METHYL-2-OXOBUTANOATE HYDROXYMETHYLTRANSFERASE"/>
    <property type="match status" value="1"/>
</dbReference>
<keyword evidence="5" id="KW-0808">Transferase</keyword>
<evidence type="ECO:0000256" key="1">
    <source>
        <dbReference type="ARBA" id="ARBA00008676"/>
    </source>
</evidence>
<evidence type="ECO:0000256" key="5">
    <source>
        <dbReference type="ARBA" id="ARBA00022679"/>
    </source>
</evidence>
<name>V9W0E5_9RHOB</name>
<accession>V9W0E5</accession>
<dbReference type="Pfam" id="PF02548">
    <property type="entry name" value="Pantoate_transf"/>
    <property type="match status" value="1"/>
</dbReference>
<dbReference type="GO" id="GO:0000287">
    <property type="term" value="F:magnesium ion binding"/>
    <property type="evidence" value="ECO:0007669"/>
    <property type="project" value="TreeGrafter"/>
</dbReference>
<reference evidence="6 7" key="1">
    <citation type="submission" date="2013-09" db="EMBL/GenBank/DDBJ databases">
        <authorList>
            <consortium name="DOE Joint Genome Institute"/>
            <person name="Klenk H.-P."/>
            <person name="Huntemann M."/>
            <person name="Han J."/>
            <person name="Chen A."/>
            <person name="Kyrpides N."/>
            <person name="Mavromatis K."/>
            <person name="Markowitz V."/>
            <person name="Palaniappan K."/>
            <person name="Ivanova N."/>
            <person name="Schaumberg A."/>
            <person name="Pati A."/>
            <person name="Liolios K."/>
            <person name="Nordberg H.P."/>
            <person name="Cantor M.N."/>
            <person name="Hua S.X."/>
            <person name="Woyke T."/>
        </authorList>
    </citation>
    <scope>NUCLEOTIDE SEQUENCE [LARGE SCALE GENOMIC DNA]</scope>
    <source>
        <strain evidence="6 7">DSM 14336</strain>
    </source>
</reference>
<proteinExistence type="inferred from homology"/>
<dbReference type="EC" id="2.1.2.11" evidence="3"/>
<gene>
    <name evidence="6" type="ORF">METH_11920</name>
</gene>
<keyword evidence="7" id="KW-1185">Reference proteome</keyword>
<dbReference type="InterPro" id="IPR040442">
    <property type="entry name" value="Pyrv_kinase-like_dom_sf"/>
</dbReference>
<comment type="similarity">
    <text evidence="1">Belongs to the PanB family.</text>
</comment>
<dbReference type="AlphaFoldDB" id="V9W0E5"/>
<organism evidence="6 7">
    <name type="scientific">Leisingera methylohalidivorans DSM 14336</name>
    <dbReference type="NCBI Taxonomy" id="999552"/>
    <lineage>
        <taxon>Bacteria</taxon>
        <taxon>Pseudomonadati</taxon>
        <taxon>Pseudomonadota</taxon>
        <taxon>Alphaproteobacteria</taxon>
        <taxon>Rhodobacterales</taxon>
        <taxon>Roseobacteraceae</taxon>
        <taxon>Leisingera</taxon>
    </lineage>
</organism>
<dbReference type="InterPro" id="IPR003700">
    <property type="entry name" value="Pantoate_hydroxy_MeTrfase"/>
</dbReference>
<comment type="subunit">
    <text evidence="2">Homodecamer; pentamer of dimers.</text>
</comment>
<dbReference type="HOGENOM" id="CLU_036645_0_1_5"/>
<protein>
    <recommendedName>
        <fullName evidence="3">3-methyl-2-oxobutanoate hydroxymethyltransferase</fullName>
        <ecNumber evidence="3">2.1.2.11</ecNumber>
    </recommendedName>
</protein>
<dbReference type="GO" id="GO:0003864">
    <property type="term" value="F:3-methyl-2-oxobutanoate hydroxymethyltransferase activity"/>
    <property type="evidence" value="ECO:0007669"/>
    <property type="project" value="UniProtKB-EC"/>
</dbReference>
<dbReference type="InterPro" id="IPR015813">
    <property type="entry name" value="Pyrv/PenolPyrv_kinase-like_dom"/>
</dbReference>
<dbReference type="GO" id="GO:0015940">
    <property type="term" value="P:pantothenate biosynthetic process"/>
    <property type="evidence" value="ECO:0007669"/>
    <property type="project" value="UniProtKB-KW"/>
</dbReference>
<dbReference type="PANTHER" id="PTHR20881:SF0">
    <property type="entry name" value="3-METHYL-2-OXOBUTANOATE HYDROXYMETHYLTRANSFERASE"/>
    <property type="match status" value="1"/>
</dbReference>
<evidence type="ECO:0000256" key="3">
    <source>
        <dbReference type="ARBA" id="ARBA00012618"/>
    </source>
</evidence>
<evidence type="ECO:0000256" key="4">
    <source>
        <dbReference type="ARBA" id="ARBA00022655"/>
    </source>
</evidence>
<sequence length="231" mass="24882">MGLMGHKSMATVDFEEQLYMLEGVLRGASSPFIICNMPNTTASISIEESVRNAARVVKLGADGVHIEPSMGTIEHMRAIVAAGVPIVGHFGVQGERAVMNSGHAPAGRTAEDAAKIVELVRASIDAGIFAALFEHTSVELTKWCYENLPVAVASLGSGPHAHGIFHVSSDIIGCSVFPIPPKREVFGDVMGEMRKAYTEYFNRATGGQFPNPELSHNMHDGEMEKFTKLMN</sequence>
<dbReference type="PATRIC" id="fig|999552.6.peg.2377"/>
<dbReference type="STRING" id="999552.METH_11920"/>
<dbReference type="Proteomes" id="UP000018780">
    <property type="component" value="Chromosome"/>
</dbReference>
<evidence type="ECO:0000313" key="7">
    <source>
        <dbReference type="Proteomes" id="UP000018780"/>
    </source>
</evidence>
<dbReference type="Gene3D" id="3.20.20.60">
    <property type="entry name" value="Phosphoenolpyruvate-binding domains"/>
    <property type="match status" value="1"/>
</dbReference>
<keyword evidence="4" id="KW-0566">Pantothenate biosynthesis</keyword>
<dbReference type="SUPFAM" id="SSF51621">
    <property type="entry name" value="Phosphoenolpyruvate/pyruvate domain"/>
    <property type="match status" value="1"/>
</dbReference>
<dbReference type="KEGG" id="lmd:METH_11920"/>
<evidence type="ECO:0000256" key="2">
    <source>
        <dbReference type="ARBA" id="ARBA00011424"/>
    </source>
</evidence>
<dbReference type="EMBL" id="CP006773">
    <property type="protein sequence ID" value="AHD03110.1"/>
    <property type="molecule type" value="Genomic_DNA"/>
</dbReference>